<reference evidence="2 3" key="1">
    <citation type="submission" date="2021-03" db="EMBL/GenBank/DDBJ databases">
        <title>Genomic Encyclopedia of Type Strains, Phase IV (KMG-IV): sequencing the most valuable type-strain genomes for metagenomic binning, comparative biology and taxonomic classification.</title>
        <authorList>
            <person name="Goeker M."/>
        </authorList>
    </citation>
    <scope>NUCLEOTIDE SEQUENCE [LARGE SCALE GENOMIC DNA]</scope>
    <source>
        <strain evidence="2 3">DSM 27138</strain>
    </source>
</reference>
<dbReference type="Proteomes" id="UP001519289">
    <property type="component" value="Unassembled WGS sequence"/>
</dbReference>
<organism evidence="2 3">
    <name type="scientific">Symbiobacterium terraclitae</name>
    <dbReference type="NCBI Taxonomy" id="557451"/>
    <lineage>
        <taxon>Bacteria</taxon>
        <taxon>Bacillati</taxon>
        <taxon>Bacillota</taxon>
        <taxon>Clostridia</taxon>
        <taxon>Eubacteriales</taxon>
        <taxon>Symbiobacteriaceae</taxon>
        <taxon>Symbiobacterium</taxon>
    </lineage>
</organism>
<comment type="caution">
    <text evidence="2">The sequence shown here is derived from an EMBL/GenBank/DDBJ whole genome shotgun (WGS) entry which is preliminary data.</text>
</comment>
<feature type="region of interest" description="Disordered" evidence="1">
    <location>
        <begin position="66"/>
        <end position="108"/>
    </location>
</feature>
<evidence type="ECO:0000313" key="3">
    <source>
        <dbReference type="Proteomes" id="UP001519289"/>
    </source>
</evidence>
<dbReference type="EMBL" id="JAGGLG010000036">
    <property type="protein sequence ID" value="MBP2019812.1"/>
    <property type="molecule type" value="Genomic_DNA"/>
</dbReference>
<name>A0ABS4JW94_9FIRM</name>
<proteinExistence type="predicted"/>
<keyword evidence="3" id="KW-1185">Reference proteome</keyword>
<accession>A0ABS4JW94</accession>
<sequence>MGTVCTRGPGGLAAGLHTGDAERILDRVKRAGLRLMETREFTDVEILPTREDLALYLSRIPGFPDYTQLPNSGESRRNAGATGAPRSTGGGSGGWQEGSEPGEAARLL</sequence>
<gene>
    <name evidence="2" type="ORF">J2Z79_003254</name>
</gene>
<dbReference type="RefSeq" id="WP_209467914.1">
    <property type="nucleotide sequence ID" value="NZ_JAGGLG010000036.1"/>
</dbReference>
<evidence type="ECO:0000256" key="1">
    <source>
        <dbReference type="SAM" id="MobiDB-lite"/>
    </source>
</evidence>
<evidence type="ECO:0000313" key="2">
    <source>
        <dbReference type="EMBL" id="MBP2019812.1"/>
    </source>
</evidence>
<protein>
    <submittedName>
        <fullName evidence="2">Uncharacterized protein</fullName>
    </submittedName>
</protein>